<keyword evidence="4 7" id="KW-0805">Transcription regulation</keyword>
<reference evidence="10 11" key="1">
    <citation type="submission" date="2009-06" db="EMBL/GenBank/DDBJ databases">
        <title>The Genome Sequence of Lactobacillus coleohominis strain 101-4-CHN.</title>
        <authorList>
            <consortium name="The Broad Institute Genome Sequencing Platform"/>
            <person name="Ward D."/>
            <person name="Young S.K."/>
            <person name="Zeng Q."/>
            <person name="Koehrsen M."/>
            <person name="Alvarado L."/>
            <person name="Berlin A."/>
            <person name="Borenstein D."/>
            <person name="Chen Z."/>
            <person name="Engels R."/>
            <person name="Freedman E."/>
            <person name="Gellesch M."/>
            <person name="Goldberg J."/>
            <person name="Griggs A."/>
            <person name="Gujja S."/>
            <person name="Heiman D."/>
            <person name="Hepburn T."/>
            <person name="Howarth C."/>
            <person name="Jen D."/>
            <person name="Larson L."/>
            <person name="Lewis B."/>
            <person name="Mehta T."/>
            <person name="Park D."/>
            <person name="Pearson M."/>
            <person name="Roberts A."/>
            <person name="Saif S."/>
            <person name="Shea T."/>
            <person name="Shenoy N."/>
            <person name="Sisk P."/>
            <person name="Stolte C."/>
            <person name="Sykes S."/>
            <person name="Walk T."/>
            <person name="White J."/>
            <person name="Yandava C."/>
            <person name="Liu Y."/>
            <person name="Xu Q."/>
            <person name="Lander E."/>
            <person name="Nusbaum C."/>
            <person name="Galagan J."/>
            <person name="Birren B."/>
        </authorList>
    </citation>
    <scope>NUCLEOTIDE SEQUENCE [LARGE SCALE GENOMIC DNA]</scope>
    <source>
        <strain evidence="10 11">101-4-CHN</strain>
    </source>
</reference>
<dbReference type="STRING" id="575594.HMPREF0501_00423"/>
<dbReference type="EMBL" id="GG698802">
    <property type="protein sequence ID" value="EEU31018.1"/>
    <property type="molecule type" value="Genomic_DNA"/>
</dbReference>
<keyword evidence="6 7" id="KW-0804">Transcription</keyword>
<dbReference type="GO" id="GO:0051259">
    <property type="term" value="P:protein complex oligomerization"/>
    <property type="evidence" value="ECO:0007669"/>
    <property type="project" value="InterPro"/>
</dbReference>
<dbReference type="HOGENOM" id="CLU_097103_3_0_9"/>
<sequence length="149" mass="16878">MKKSERQDKIREMIENHDVERQEDLVRLLLSSGIHVTQATISRDIKEMQLVKVPSAAGGYRYNMPTHRQDNKEQQLADAVTNDLQSLKRSDRFLSLTMRPGHAPMAAVLIKRLNFPEVFTAIGDDTSVLVVCQSAEDAVKFEQIITSLN</sequence>
<protein>
    <recommendedName>
        <fullName evidence="7">Arginine repressor</fullName>
    </recommendedName>
</protein>
<evidence type="ECO:0000313" key="11">
    <source>
        <dbReference type="Proteomes" id="UP000003987"/>
    </source>
</evidence>
<keyword evidence="5 7" id="KW-0238">DNA-binding</keyword>
<gene>
    <name evidence="7" type="primary">argR</name>
    <name evidence="10" type="ORF">HMPREF0501_00423</name>
</gene>
<evidence type="ECO:0000256" key="1">
    <source>
        <dbReference type="ARBA" id="ARBA00004496"/>
    </source>
</evidence>
<organism evidence="10 11">
    <name type="scientific">Limosilactobacillus coleohominis 101-4-CHN</name>
    <dbReference type="NCBI Taxonomy" id="575594"/>
    <lineage>
        <taxon>Bacteria</taxon>
        <taxon>Bacillati</taxon>
        <taxon>Bacillota</taxon>
        <taxon>Bacilli</taxon>
        <taxon>Lactobacillales</taxon>
        <taxon>Lactobacillaceae</taxon>
        <taxon>Limosilactobacillus</taxon>
    </lineage>
</organism>
<accession>C7XUQ7</accession>
<name>C7XUQ7_9LACO</name>
<dbReference type="AlphaFoldDB" id="C7XUQ7"/>
<dbReference type="GO" id="GO:0006526">
    <property type="term" value="P:L-arginine biosynthetic process"/>
    <property type="evidence" value="ECO:0007669"/>
    <property type="project" value="UniProtKB-UniPathway"/>
</dbReference>
<keyword evidence="7" id="KW-0055">Arginine biosynthesis</keyword>
<dbReference type="GO" id="GO:0034618">
    <property type="term" value="F:arginine binding"/>
    <property type="evidence" value="ECO:0007669"/>
    <property type="project" value="InterPro"/>
</dbReference>
<proteinExistence type="inferred from homology"/>
<evidence type="ECO:0000256" key="7">
    <source>
        <dbReference type="HAMAP-Rule" id="MF_00173"/>
    </source>
</evidence>
<dbReference type="Pfam" id="PF02863">
    <property type="entry name" value="Arg_repressor_C"/>
    <property type="match status" value="1"/>
</dbReference>
<dbReference type="OrthoDB" id="9807089at2"/>
<evidence type="ECO:0000256" key="5">
    <source>
        <dbReference type="ARBA" id="ARBA00023125"/>
    </source>
</evidence>
<dbReference type="HAMAP" id="MF_00173">
    <property type="entry name" value="Arg_repressor"/>
    <property type="match status" value="1"/>
</dbReference>
<dbReference type="SUPFAM" id="SSF55252">
    <property type="entry name" value="C-terminal domain of arginine repressor"/>
    <property type="match status" value="1"/>
</dbReference>
<dbReference type="RefSeq" id="WP_006916201.1">
    <property type="nucleotide sequence ID" value="NZ_GG698802.1"/>
</dbReference>
<feature type="domain" description="Arginine repressor DNA-binding" evidence="8">
    <location>
        <begin position="1"/>
        <end position="67"/>
    </location>
</feature>
<dbReference type="InterPro" id="IPR001669">
    <property type="entry name" value="Arg_repress"/>
</dbReference>
<dbReference type="PANTHER" id="PTHR34471">
    <property type="entry name" value="ARGININE REPRESSOR"/>
    <property type="match status" value="1"/>
</dbReference>
<dbReference type="SUPFAM" id="SSF46785">
    <property type="entry name" value="Winged helix' DNA-binding domain"/>
    <property type="match status" value="1"/>
</dbReference>
<dbReference type="InterPro" id="IPR020899">
    <property type="entry name" value="Arg_repress_C"/>
</dbReference>
<keyword evidence="11" id="KW-1185">Reference proteome</keyword>
<keyword evidence="7" id="KW-0028">Amino-acid biosynthesis</keyword>
<keyword evidence="3 7" id="KW-0963">Cytoplasm</keyword>
<dbReference type="UniPathway" id="UPA00068"/>
<dbReference type="GO" id="GO:0003677">
    <property type="term" value="F:DNA binding"/>
    <property type="evidence" value="ECO:0007669"/>
    <property type="project" value="UniProtKB-KW"/>
</dbReference>
<dbReference type="PANTHER" id="PTHR34471:SF1">
    <property type="entry name" value="ARGININE REPRESSOR"/>
    <property type="match status" value="1"/>
</dbReference>
<evidence type="ECO:0000259" key="8">
    <source>
        <dbReference type="Pfam" id="PF01316"/>
    </source>
</evidence>
<dbReference type="Proteomes" id="UP000003987">
    <property type="component" value="Unassembled WGS sequence"/>
</dbReference>
<dbReference type="InterPro" id="IPR036251">
    <property type="entry name" value="Arg_repress_C_sf"/>
</dbReference>
<dbReference type="Gene3D" id="1.10.10.10">
    <property type="entry name" value="Winged helix-like DNA-binding domain superfamily/Winged helix DNA-binding domain"/>
    <property type="match status" value="1"/>
</dbReference>
<dbReference type="GO" id="GO:0005737">
    <property type="term" value="C:cytoplasm"/>
    <property type="evidence" value="ECO:0007669"/>
    <property type="project" value="UniProtKB-SubCell"/>
</dbReference>
<comment type="pathway">
    <text evidence="7">Amino-acid biosynthesis; L-arginine biosynthesis [regulation].</text>
</comment>
<dbReference type="InterPro" id="IPR020900">
    <property type="entry name" value="Arg_repress_DNA-bd"/>
</dbReference>
<dbReference type="eggNOG" id="COG1438">
    <property type="taxonomic scope" value="Bacteria"/>
</dbReference>
<dbReference type="PRINTS" id="PR01467">
    <property type="entry name" value="ARGREPRESSOR"/>
</dbReference>
<dbReference type="GO" id="GO:0003700">
    <property type="term" value="F:DNA-binding transcription factor activity"/>
    <property type="evidence" value="ECO:0007669"/>
    <property type="project" value="UniProtKB-UniRule"/>
</dbReference>
<evidence type="ECO:0000256" key="4">
    <source>
        <dbReference type="ARBA" id="ARBA00023015"/>
    </source>
</evidence>
<dbReference type="GO" id="GO:1900079">
    <property type="term" value="P:regulation of arginine biosynthetic process"/>
    <property type="evidence" value="ECO:0007669"/>
    <property type="project" value="UniProtKB-UniRule"/>
</dbReference>
<dbReference type="InterPro" id="IPR036390">
    <property type="entry name" value="WH_DNA-bd_sf"/>
</dbReference>
<feature type="domain" description="Arginine repressor C-terminal" evidence="9">
    <location>
        <begin position="85"/>
        <end position="145"/>
    </location>
</feature>
<evidence type="ECO:0000256" key="6">
    <source>
        <dbReference type="ARBA" id="ARBA00023163"/>
    </source>
</evidence>
<evidence type="ECO:0000256" key="3">
    <source>
        <dbReference type="ARBA" id="ARBA00022490"/>
    </source>
</evidence>
<dbReference type="Gene3D" id="3.30.1360.40">
    <property type="match status" value="1"/>
</dbReference>
<dbReference type="Pfam" id="PF01316">
    <property type="entry name" value="Arg_repressor"/>
    <property type="match status" value="1"/>
</dbReference>
<keyword evidence="7" id="KW-0678">Repressor</keyword>
<evidence type="ECO:0000313" key="10">
    <source>
        <dbReference type="EMBL" id="EEU31018.1"/>
    </source>
</evidence>
<comment type="similarity">
    <text evidence="2 7">Belongs to the ArgR family.</text>
</comment>
<evidence type="ECO:0000259" key="9">
    <source>
        <dbReference type="Pfam" id="PF02863"/>
    </source>
</evidence>
<comment type="function">
    <text evidence="7">Regulates arginine biosynthesis genes.</text>
</comment>
<evidence type="ECO:0000256" key="2">
    <source>
        <dbReference type="ARBA" id="ARBA00008316"/>
    </source>
</evidence>
<comment type="subcellular location">
    <subcellularLocation>
        <location evidence="1 7">Cytoplasm</location>
    </subcellularLocation>
</comment>
<dbReference type="InterPro" id="IPR036388">
    <property type="entry name" value="WH-like_DNA-bd_sf"/>
</dbReference>